<comment type="caution">
    <text evidence="2">The sequence shown here is derived from an EMBL/GenBank/DDBJ whole genome shotgun (WGS) entry which is preliminary data.</text>
</comment>
<dbReference type="OrthoDB" id="6622725at2759"/>
<gene>
    <name evidence="2" type="ORF">FWK35_00034020</name>
</gene>
<dbReference type="PANTHER" id="PTHR45749">
    <property type="match status" value="1"/>
</dbReference>
<feature type="domain" description="TTF-type" evidence="1">
    <location>
        <begin position="171"/>
        <end position="257"/>
    </location>
</feature>
<organism evidence="2 3">
    <name type="scientific">Aphis craccivora</name>
    <name type="common">Cowpea aphid</name>
    <dbReference type="NCBI Taxonomy" id="307492"/>
    <lineage>
        <taxon>Eukaryota</taxon>
        <taxon>Metazoa</taxon>
        <taxon>Ecdysozoa</taxon>
        <taxon>Arthropoda</taxon>
        <taxon>Hexapoda</taxon>
        <taxon>Insecta</taxon>
        <taxon>Pterygota</taxon>
        <taxon>Neoptera</taxon>
        <taxon>Paraneoptera</taxon>
        <taxon>Hemiptera</taxon>
        <taxon>Sternorrhyncha</taxon>
        <taxon>Aphidomorpha</taxon>
        <taxon>Aphidoidea</taxon>
        <taxon>Aphididae</taxon>
        <taxon>Aphidini</taxon>
        <taxon>Aphis</taxon>
        <taxon>Aphis</taxon>
    </lineage>
</organism>
<dbReference type="SMART" id="SM00597">
    <property type="entry name" value="ZnF_TTF"/>
    <property type="match status" value="1"/>
</dbReference>
<dbReference type="PANTHER" id="PTHR45749:SF35">
    <property type="entry name" value="AC-LIKE TRANSPOSASE-RELATED"/>
    <property type="match status" value="1"/>
</dbReference>
<accession>A0A6G0VUB2</accession>
<name>A0A6G0VUB2_APHCR</name>
<dbReference type="AlphaFoldDB" id="A0A6G0VUB2"/>
<keyword evidence="3" id="KW-1185">Reference proteome</keyword>
<proteinExistence type="predicted"/>
<evidence type="ECO:0000259" key="1">
    <source>
        <dbReference type="SMART" id="SM00597"/>
    </source>
</evidence>
<dbReference type="Proteomes" id="UP000478052">
    <property type="component" value="Unassembled WGS sequence"/>
</dbReference>
<evidence type="ECO:0000313" key="3">
    <source>
        <dbReference type="Proteomes" id="UP000478052"/>
    </source>
</evidence>
<sequence>MSGRDRDKYRSHPSGHQKRIKRLAKKEFLNKQQGALLHFLNTQNEKLSLDNSTSILEKHEQPSYSLSKTMEILPSTPIIKLSHAPEEENHSSTGENKIYFPADDSIEATFKNNSHRIDVQEIDLSDPASWIEGLSQNLRDEIIKIGPVRVNNIDYPLHTIQNTPRKFSDKYYYRTLSNGEIVNRQWLVYSKSKDLAFCYCCKLFPSLDLRQSQLATYGTNDWKHMTDNLKLHERSRPHIISAQKWIELKTRISKSQTIDKVQQIAIEKEKAHWKNVMIRIISVIHYLAKHNSSFRGSTDVLYEKNNGKFLGLIEMLSKFNPIIIEHLQRIQNKETHIHYLGHDIQNDLIEVMAN</sequence>
<dbReference type="InterPro" id="IPR006580">
    <property type="entry name" value="Znf_TTF"/>
</dbReference>
<evidence type="ECO:0000313" key="2">
    <source>
        <dbReference type="EMBL" id="KAF0709895.1"/>
    </source>
</evidence>
<dbReference type="EMBL" id="VUJU01011801">
    <property type="protein sequence ID" value="KAF0709895.1"/>
    <property type="molecule type" value="Genomic_DNA"/>
</dbReference>
<protein>
    <submittedName>
        <fullName evidence="2">Zinc finger MYM-type protein 1-like</fullName>
    </submittedName>
</protein>
<reference evidence="2 3" key="1">
    <citation type="submission" date="2019-08" db="EMBL/GenBank/DDBJ databases">
        <title>Whole genome of Aphis craccivora.</title>
        <authorList>
            <person name="Voronova N.V."/>
            <person name="Shulinski R.S."/>
            <person name="Bandarenka Y.V."/>
            <person name="Zhorov D.G."/>
            <person name="Warner D."/>
        </authorList>
    </citation>
    <scope>NUCLEOTIDE SEQUENCE [LARGE SCALE GENOMIC DNA]</scope>
    <source>
        <strain evidence="2">180601</strain>
        <tissue evidence="2">Whole Body</tissue>
    </source>
</reference>